<accession>A0AAN2K9A8</accession>
<evidence type="ECO:0000256" key="1">
    <source>
        <dbReference type="SAM" id="MobiDB-lite"/>
    </source>
</evidence>
<proteinExistence type="predicted"/>
<organism evidence="2 3">
    <name type="scientific">Enterobacter agglomerans</name>
    <name type="common">Erwinia herbicola</name>
    <name type="synonym">Pantoea agglomerans</name>
    <dbReference type="NCBI Taxonomy" id="549"/>
    <lineage>
        <taxon>Bacteria</taxon>
        <taxon>Pseudomonadati</taxon>
        <taxon>Pseudomonadota</taxon>
        <taxon>Gammaproteobacteria</taxon>
        <taxon>Enterobacterales</taxon>
        <taxon>Erwiniaceae</taxon>
        <taxon>Pantoea</taxon>
        <taxon>Pantoea agglomerans group</taxon>
    </lineage>
</organism>
<name>A0AAN2K9A8_ENTAG</name>
<reference evidence="2" key="1">
    <citation type="submission" date="2022-05" db="EMBL/GenBank/DDBJ databases">
        <authorList>
            <person name="Pothier F. J."/>
        </authorList>
    </citation>
    <scope>NUCLEOTIDE SEQUENCE</scope>
    <source>
        <strain evidence="2">DAPP-PG734</strain>
        <plasmid evidence="2">P4</plasmid>
    </source>
</reference>
<keyword evidence="2" id="KW-0614">Plasmid</keyword>
<evidence type="ECO:0000313" key="3">
    <source>
        <dbReference type="Proteomes" id="UP001158961"/>
    </source>
</evidence>
<sequence>MDDADLSQETEAAFISNALSARKPALKSPDGKCLWCRDEPVVAGTAFCCAECGEDYARHERQMKQGHRSKKYPSDPSET</sequence>
<feature type="region of interest" description="Disordered" evidence="1">
    <location>
        <begin position="60"/>
        <end position="79"/>
    </location>
</feature>
<protein>
    <submittedName>
        <fullName evidence="2">Uncharacterized protein</fullName>
    </submittedName>
</protein>
<geneLocation type="plasmid" evidence="2 3">
    <name>P4</name>
</geneLocation>
<gene>
    <name evidence="2" type="ORF">DAPPPG734_25685</name>
</gene>
<dbReference type="Proteomes" id="UP001158961">
    <property type="component" value="Plasmid P4"/>
</dbReference>
<dbReference type="AlphaFoldDB" id="A0AAN2K9A8"/>
<dbReference type="EMBL" id="OW970319">
    <property type="protein sequence ID" value="CAH6385232.1"/>
    <property type="molecule type" value="Genomic_DNA"/>
</dbReference>
<evidence type="ECO:0000313" key="2">
    <source>
        <dbReference type="EMBL" id="CAH6385232.1"/>
    </source>
</evidence>